<reference evidence="1" key="1">
    <citation type="submission" date="2023-03" db="EMBL/GenBank/DDBJ databases">
        <title>Massive genome expansion in bonnet fungi (Mycena s.s.) driven by repeated elements and novel gene families across ecological guilds.</title>
        <authorList>
            <consortium name="Lawrence Berkeley National Laboratory"/>
            <person name="Harder C.B."/>
            <person name="Miyauchi S."/>
            <person name="Viragh M."/>
            <person name="Kuo A."/>
            <person name="Thoen E."/>
            <person name="Andreopoulos B."/>
            <person name="Lu D."/>
            <person name="Skrede I."/>
            <person name="Drula E."/>
            <person name="Henrissat B."/>
            <person name="Morin E."/>
            <person name="Kohler A."/>
            <person name="Barry K."/>
            <person name="LaButti K."/>
            <person name="Morin E."/>
            <person name="Salamov A."/>
            <person name="Lipzen A."/>
            <person name="Mereny Z."/>
            <person name="Hegedus B."/>
            <person name="Baldrian P."/>
            <person name="Stursova M."/>
            <person name="Weitz H."/>
            <person name="Taylor A."/>
            <person name="Grigoriev I.V."/>
            <person name="Nagy L.G."/>
            <person name="Martin F."/>
            <person name="Kauserud H."/>
        </authorList>
    </citation>
    <scope>NUCLEOTIDE SEQUENCE</scope>
    <source>
        <strain evidence="1">CBHHK067</strain>
    </source>
</reference>
<dbReference type="EMBL" id="JARKIE010000042">
    <property type="protein sequence ID" value="KAJ7694423.1"/>
    <property type="molecule type" value="Genomic_DNA"/>
</dbReference>
<protein>
    <submittedName>
        <fullName evidence="1">Uncharacterized protein</fullName>
    </submittedName>
</protein>
<organism evidence="1 2">
    <name type="scientific">Mycena rosella</name>
    <name type="common">Pink bonnet</name>
    <name type="synonym">Agaricus rosellus</name>
    <dbReference type="NCBI Taxonomy" id="1033263"/>
    <lineage>
        <taxon>Eukaryota</taxon>
        <taxon>Fungi</taxon>
        <taxon>Dikarya</taxon>
        <taxon>Basidiomycota</taxon>
        <taxon>Agaricomycotina</taxon>
        <taxon>Agaricomycetes</taxon>
        <taxon>Agaricomycetidae</taxon>
        <taxon>Agaricales</taxon>
        <taxon>Marasmiineae</taxon>
        <taxon>Mycenaceae</taxon>
        <taxon>Mycena</taxon>
    </lineage>
</organism>
<name>A0AAD7GGY5_MYCRO</name>
<sequence>MDMHEVLPRFCTCFERAEKPRMSRVGLMYGRLRMSLAVESNTCIRKEMKISRSLKSTSLRLGANHDNVVQIGVATRSHALQTINAAELDAAEHDAKGDTSAVSANIASGTLRAGDRISEITSSGRLSAIVFAWI</sequence>
<evidence type="ECO:0000313" key="1">
    <source>
        <dbReference type="EMBL" id="KAJ7694423.1"/>
    </source>
</evidence>
<accession>A0AAD7GGY5</accession>
<comment type="caution">
    <text evidence="1">The sequence shown here is derived from an EMBL/GenBank/DDBJ whole genome shotgun (WGS) entry which is preliminary data.</text>
</comment>
<dbReference type="AlphaFoldDB" id="A0AAD7GGY5"/>
<keyword evidence="2" id="KW-1185">Reference proteome</keyword>
<gene>
    <name evidence="1" type="ORF">B0H17DRAFT_1132047</name>
</gene>
<proteinExistence type="predicted"/>
<dbReference type="Proteomes" id="UP001221757">
    <property type="component" value="Unassembled WGS sequence"/>
</dbReference>
<evidence type="ECO:0000313" key="2">
    <source>
        <dbReference type="Proteomes" id="UP001221757"/>
    </source>
</evidence>